<feature type="domain" description="DUF1989" evidence="1">
    <location>
        <begin position="16"/>
        <end position="182"/>
    </location>
</feature>
<dbReference type="Pfam" id="PF09347">
    <property type="entry name" value="DUF1989"/>
    <property type="match status" value="1"/>
</dbReference>
<evidence type="ECO:0000313" key="2">
    <source>
        <dbReference type="EMBL" id="MDH7452780.1"/>
    </source>
</evidence>
<reference evidence="2" key="2">
    <citation type="submission" date="2023-04" db="EMBL/GenBank/DDBJ databases">
        <authorList>
            <person name="Sun J.-Q."/>
        </authorList>
    </citation>
    <scope>NUCLEOTIDE SEQUENCE</scope>
    <source>
        <strain evidence="2">CC-YY355</strain>
    </source>
</reference>
<comment type="caution">
    <text evidence="2">The sequence shown here is derived from an EMBL/GenBank/DDBJ whole genome shotgun (WGS) entry which is preliminary data.</text>
</comment>
<dbReference type="PANTHER" id="PTHR31527:SF0">
    <property type="entry name" value="RE64534P"/>
    <property type="match status" value="1"/>
</dbReference>
<name>A0ABT6MQX7_9GAMM</name>
<evidence type="ECO:0000259" key="1">
    <source>
        <dbReference type="Pfam" id="PF09347"/>
    </source>
</evidence>
<dbReference type="RefSeq" id="WP_280941975.1">
    <property type="nucleotide sequence ID" value="NZ_JARYGX010000013.1"/>
</dbReference>
<proteinExistence type="predicted"/>
<gene>
    <name evidence="2" type="ORF">QF205_06755</name>
</gene>
<organism evidence="2 3">
    <name type="scientific">Luteimonas composti</name>
    <dbReference type="NCBI Taxonomy" id="398257"/>
    <lineage>
        <taxon>Bacteria</taxon>
        <taxon>Pseudomonadati</taxon>
        <taxon>Pseudomonadota</taxon>
        <taxon>Gammaproteobacteria</taxon>
        <taxon>Lysobacterales</taxon>
        <taxon>Lysobacteraceae</taxon>
        <taxon>Luteimonas</taxon>
    </lineage>
</organism>
<evidence type="ECO:0000313" key="3">
    <source>
        <dbReference type="Proteomes" id="UP001160550"/>
    </source>
</evidence>
<sequence>MSARQASGTMAAEGFERIPPCSGRAVELELGDELIVVDPMGQQVSDLTAFARDDLDEYLSSGRSIDYASKLWLSTGDVLYSNRSRPMFTIVEDTCGRHDFTLTPCSKRMFELLYGEPEGRPGCEGNLAAALAPYGIGVDRVPVAFNIFMHVSVDCGTGAIAVLPPLSKAGDYVRLRAHMPLVVALTACSAGQSNNFSYKPIDFRVERASARR</sequence>
<reference evidence="2" key="1">
    <citation type="journal article" date="2007" name="Int. J. Syst. Evol. Microbiol.">
        <title>Luteimonas composti sp. nov., a moderately thermophilic bacterium isolated from food waste.</title>
        <authorList>
            <person name="Young C.C."/>
            <person name="Kampfer P."/>
            <person name="Chen W.M."/>
            <person name="Yen W.S."/>
            <person name="Arun A.B."/>
            <person name="Lai W.A."/>
            <person name="Shen F.T."/>
            <person name="Rekha P.D."/>
            <person name="Lin K.Y."/>
            <person name="Chou J.H."/>
        </authorList>
    </citation>
    <scope>NUCLEOTIDE SEQUENCE</scope>
    <source>
        <strain evidence="2">CC-YY355</strain>
    </source>
</reference>
<dbReference type="EMBL" id="JARYGX010000013">
    <property type="protein sequence ID" value="MDH7452780.1"/>
    <property type="molecule type" value="Genomic_DNA"/>
</dbReference>
<dbReference type="PANTHER" id="PTHR31527">
    <property type="entry name" value="RE64534P"/>
    <property type="match status" value="1"/>
</dbReference>
<protein>
    <submittedName>
        <fullName evidence="2">Urea carboxylase-associated family protein</fullName>
    </submittedName>
</protein>
<dbReference type="Proteomes" id="UP001160550">
    <property type="component" value="Unassembled WGS sequence"/>
</dbReference>
<accession>A0ABT6MQX7</accession>
<keyword evidence="3" id="KW-1185">Reference proteome</keyword>
<dbReference type="InterPro" id="IPR018959">
    <property type="entry name" value="DUF1989"/>
</dbReference>